<organism evidence="2 3">
    <name type="scientific">Halogeometricum pallidum JCM 14848</name>
    <dbReference type="NCBI Taxonomy" id="1227487"/>
    <lineage>
        <taxon>Archaea</taxon>
        <taxon>Methanobacteriati</taxon>
        <taxon>Methanobacteriota</taxon>
        <taxon>Stenosarchaea group</taxon>
        <taxon>Halobacteria</taxon>
        <taxon>Halobacteriales</taxon>
        <taxon>Haloferacaceae</taxon>
        <taxon>Halogeometricum</taxon>
    </lineage>
</organism>
<sequence>MIDELDTARNEIQAAAANSEGTVNEQLSSLDEGIMELGGGDKTTDAHVHVDRVAELEEKLDDLESETEGETRRHIENATAALRSLRERQDAEDDVS</sequence>
<feature type="coiled-coil region" evidence="1">
    <location>
        <begin position="46"/>
        <end position="73"/>
    </location>
</feature>
<dbReference type="RefSeq" id="WP_008388474.1">
    <property type="nucleotide sequence ID" value="NZ_AOIV01000038.1"/>
</dbReference>
<dbReference type="InterPro" id="IPR055975">
    <property type="entry name" value="DUF7553"/>
</dbReference>
<evidence type="ECO:0000313" key="2">
    <source>
        <dbReference type="EMBL" id="ELZ27988.1"/>
    </source>
</evidence>
<reference evidence="2 3" key="1">
    <citation type="journal article" date="2014" name="PLoS Genet.">
        <title>Phylogenetically driven sequencing of extremely halophilic archaea reveals strategies for static and dynamic osmo-response.</title>
        <authorList>
            <person name="Becker E.A."/>
            <person name="Seitzer P.M."/>
            <person name="Tritt A."/>
            <person name="Larsen D."/>
            <person name="Krusor M."/>
            <person name="Yao A.I."/>
            <person name="Wu D."/>
            <person name="Madern D."/>
            <person name="Eisen J.A."/>
            <person name="Darling A.E."/>
            <person name="Facciotti M.T."/>
        </authorList>
    </citation>
    <scope>NUCLEOTIDE SEQUENCE [LARGE SCALE GENOMIC DNA]</scope>
    <source>
        <strain evidence="2 3">JCM 14848</strain>
    </source>
</reference>
<protein>
    <submittedName>
        <fullName evidence="2">Uncharacterized protein</fullName>
    </submittedName>
</protein>
<keyword evidence="3" id="KW-1185">Reference proteome</keyword>
<dbReference type="Pfam" id="PF24430">
    <property type="entry name" value="DUF7553"/>
    <property type="match status" value="1"/>
</dbReference>
<keyword evidence="1" id="KW-0175">Coiled coil</keyword>
<dbReference type="EMBL" id="AOIV01000038">
    <property type="protein sequence ID" value="ELZ27988.1"/>
    <property type="molecule type" value="Genomic_DNA"/>
</dbReference>
<proteinExistence type="predicted"/>
<dbReference type="AlphaFoldDB" id="M0CZE8"/>
<gene>
    <name evidence="2" type="ORF">C474_15844</name>
</gene>
<evidence type="ECO:0000313" key="3">
    <source>
        <dbReference type="Proteomes" id="UP000011513"/>
    </source>
</evidence>
<accession>M0CZE8</accession>
<dbReference type="OrthoDB" id="357368at2157"/>
<dbReference type="Proteomes" id="UP000011513">
    <property type="component" value="Unassembled WGS sequence"/>
</dbReference>
<evidence type="ECO:0000256" key="1">
    <source>
        <dbReference type="SAM" id="Coils"/>
    </source>
</evidence>
<dbReference type="InParanoid" id="M0CZE8"/>
<name>M0CZE8_HALPD</name>
<comment type="caution">
    <text evidence="2">The sequence shown here is derived from an EMBL/GenBank/DDBJ whole genome shotgun (WGS) entry which is preliminary data.</text>
</comment>